<dbReference type="RefSeq" id="WP_013048853.1">
    <property type="nucleotide sequence ID" value="NC_014011.1"/>
</dbReference>
<accession>D5EGA8</accession>
<feature type="chain" id="PRO_5003071146" evidence="2">
    <location>
        <begin position="29"/>
        <end position="359"/>
    </location>
</feature>
<evidence type="ECO:0000313" key="3">
    <source>
        <dbReference type="EMBL" id="ADE57590.1"/>
    </source>
</evidence>
<evidence type="ECO:0000313" key="4">
    <source>
        <dbReference type="Proteomes" id="UP000002366"/>
    </source>
</evidence>
<protein>
    <submittedName>
        <fullName evidence="3">Uncharacterized protein</fullName>
    </submittedName>
</protein>
<dbReference type="HOGENOM" id="CLU_050341_0_0_0"/>
<dbReference type="AlphaFoldDB" id="D5EGA8"/>
<feature type="compositionally biased region" description="Polar residues" evidence="1">
    <location>
        <begin position="333"/>
        <end position="342"/>
    </location>
</feature>
<dbReference type="STRING" id="572547.Amico_1473"/>
<reference evidence="3 4" key="1">
    <citation type="journal article" date="2010" name="Stand. Genomic Sci.">
        <title>Complete genome sequence of Aminobacterium colombiense type strain (ALA-1).</title>
        <authorList>
            <person name="Chertkov O."/>
            <person name="Sikorski J."/>
            <person name="Brambilla E."/>
            <person name="Lapidus A."/>
            <person name="Copeland A."/>
            <person name="Glavina Del Rio T."/>
            <person name="Nolan M."/>
            <person name="Lucas S."/>
            <person name="Tice H."/>
            <person name="Cheng J.F."/>
            <person name="Han C."/>
            <person name="Detter J.C."/>
            <person name="Bruce D."/>
            <person name="Tapia R."/>
            <person name="Goodwin L."/>
            <person name="Pitluck S."/>
            <person name="Liolios K."/>
            <person name="Ivanova N."/>
            <person name="Mavromatis K."/>
            <person name="Ovchinnikova G."/>
            <person name="Pati A."/>
            <person name="Chen A."/>
            <person name="Palaniappan K."/>
            <person name="Land M."/>
            <person name="Hauser L."/>
            <person name="Chang Y.J."/>
            <person name="Jeffries C.D."/>
            <person name="Spring S."/>
            <person name="Rohde M."/>
            <person name="Goker M."/>
            <person name="Bristow J."/>
            <person name="Eisen J.A."/>
            <person name="Markowitz V."/>
            <person name="Hugenholtz P."/>
            <person name="Kyrpides N.C."/>
            <person name="Klenk H.P."/>
        </authorList>
    </citation>
    <scope>NUCLEOTIDE SEQUENCE [LARGE SCALE GENOMIC DNA]</scope>
    <source>
        <strain evidence="4">DSM 12261 / ALA-1</strain>
    </source>
</reference>
<dbReference type="EMBL" id="CP001997">
    <property type="protein sequence ID" value="ADE57590.1"/>
    <property type="molecule type" value="Genomic_DNA"/>
</dbReference>
<dbReference type="Proteomes" id="UP000002366">
    <property type="component" value="Chromosome"/>
</dbReference>
<keyword evidence="2" id="KW-0732">Signal</keyword>
<evidence type="ECO:0000256" key="2">
    <source>
        <dbReference type="SAM" id="SignalP"/>
    </source>
</evidence>
<dbReference type="eggNOG" id="ENOG5030K2H">
    <property type="taxonomic scope" value="Bacteria"/>
</dbReference>
<proteinExistence type="predicted"/>
<feature type="region of interest" description="Disordered" evidence="1">
    <location>
        <begin position="325"/>
        <end position="359"/>
    </location>
</feature>
<gene>
    <name evidence="3" type="ordered locus">Amico_1473</name>
</gene>
<dbReference type="KEGG" id="aco:Amico_1473"/>
<evidence type="ECO:0000256" key="1">
    <source>
        <dbReference type="SAM" id="MobiDB-lite"/>
    </source>
</evidence>
<feature type="signal peptide" evidence="2">
    <location>
        <begin position="1"/>
        <end position="28"/>
    </location>
</feature>
<keyword evidence="4" id="KW-1185">Reference proteome</keyword>
<name>D5EGA8_AMICL</name>
<sequence length="359" mass="37862">MKKMLKLSTAVMVLIVLFLGVSSSAVWAQSDDGTSTFQTLSHIEDILYGRTKSGGLIERLGNIEKDLFGRELPGSIAERQRAILDFLEKGTSGQPSMIFKLGVAEWAINQKVDAYGPVNRRVDSLETILEGTAHPDKPVAMRLERILGLILSENVTWQDAEIPQGQVLRVKFKDTLSPAAVKAGDNVHLELAEDLVSGSMLLAPAGSRALAHVESVTKPRSFGRPAEIKIGADTLLPLGPEMIALTIGEKADKATKAESAQIAAAGTSFIGAILLGPVGLAGGMLVRGDAKEIAAGTELFVETAETVRISAYPVPAGLQGMVRPAAVSEEGSSDTVSTNETQGVAEAPATNDDTLTPIN</sequence>
<organism evidence="3 4">
    <name type="scientific">Aminobacterium colombiense (strain DSM 12261 / ALA-1)</name>
    <dbReference type="NCBI Taxonomy" id="572547"/>
    <lineage>
        <taxon>Bacteria</taxon>
        <taxon>Thermotogati</taxon>
        <taxon>Synergistota</taxon>
        <taxon>Synergistia</taxon>
        <taxon>Synergistales</taxon>
        <taxon>Aminobacteriaceae</taxon>
        <taxon>Aminobacterium</taxon>
    </lineage>
</organism>